<sequence length="128" mass="14552">MTADKDAVFLTRPKTEPYYVTEGEEGPVMECSFAPEFRNRTRYEPSWTVVAGDLPRHLTRNGVSFSKQYYELLQTSGAYNLQIRHVVFRRDNGKFFCTVLDKESGAQYTVQANIVVVGFVKAVVMGLN</sequence>
<feature type="domain" description="Ig-like" evidence="1">
    <location>
        <begin position="13"/>
        <end position="113"/>
    </location>
</feature>
<dbReference type="AlphaFoldDB" id="A0A158Q7W1"/>
<dbReference type="InterPro" id="IPR007110">
    <property type="entry name" value="Ig-like_dom"/>
</dbReference>
<proteinExistence type="predicted"/>
<evidence type="ECO:0000313" key="3">
    <source>
        <dbReference type="WBParaSite" id="EEL_0000574201-mRNA-1"/>
    </source>
</evidence>
<accession>A0A158Q7W1</accession>
<evidence type="ECO:0000259" key="1">
    <source>
        <dbReference type="PROSITE" id="PS50835"/>
    </source>
</evidence>
<keyword evidence="2" id="KW-1185">Reference proteome</keyword>
<organism evidence="2 3">
    <name type="scientific">Elaeophora elaphi</name>
    <dbReference type="NCBI Taxonomy" id="1147741"/>
    <lineage>
        <taxon>Eukaryota</taxon>
        <taxon>Metazoa</taxon>
        <taxon>Ecdysozoa</taxon>
        <taxon>Nematoda</taxon>
        <taxon>Chromadorea</taxon>
        <taxon>Rhabditida</taxon>
        <taxon>Spirurina</taxon>
        <taxon>Spiruromorpha</taxon>
        <taxon>Filarioidea</taxon>
        <taxon>Onchocercidae</taxon>
        <taxon>Elaeophora</taxon>
    </lineage>
</organism>
<reference evidence="3" key="1">
    <citation type="submission" date="2016-04" db="UniProtKB">
        <authorList>
            <consortium name="WormBaseParasite"/>
        </authorList>
    </citation>
    <scope>IDENTIFICATION</scope>
</reference>
<dbReference type="WBParaSite" id="EEL_0000574201-mRNA-1">
    <property type="protein sequence ID" value="EEL_0000574201-mRNA-1"/>
    <property type="gene ID" value="EEL_0000574201"/>
</dbReference>
<dbReference type="STRING" id="1147741.A0A158Q7W1"/>
<dbReference type="PROSITE" id="PS50835">
    <property type="entry name" value="IG_LIKE"/>
    <property type="match status" value="1"/>
</dbReference>
<evidence type="ECO:0000313" key="2">
    <source>
        <dbReference type="Proteomes" id="UP000050640"/>
    </source>
</evidence>
<protein>
    <submittedName>
        <fullName evidence="3">Ig-like domain-containing protein</fullName>
    </submittedName>
</protein>
<name>A0A158Q7W1_9BILA</name>
<dbReference type="Proteomes" id="UP000050640">
    <property type="component" value="Unplaced"/>
</dbReference>